<dbReference type="Proteomes" id="UP000015380">
    <property type="component" value="Chromosome"/>
</dbReference>
<evidence type="ECO:0000313" key="2">
    <source>
        <dbReference type="Proteomes" id="UP000015380"/>
    </source>
</evidence>
<dbReference type="KEGG" id="cza:CYCME_0458"/>
<dbReference type="HOGENOM" id="CLU_551685_0_0_6"/>
<gene>
    <name evidence="1" type="ORF">CYCME_0458</name>
</gene>
<dbReference type="eggNOG" id="COG0438">
    <property type="taxonomic scope" value="Bacteria"/>
</dbReference>
<reference evidence="2" key="2">
    <citation type="journal article" date="2016" name="Environ. Microbiol. Rep.">
        <title>Analysis of defence systems and a conjugative IncP-1 plasmid in the marine polyaromatic hydrocarbons-degrading bacterium Cycloclasticus sp. 78-ME.</title>
        <authorList>
            <person name="Yakimov M.M."/>
            <person name="Crisafi F."/>
            <person name="Messina E."/>
            <person name="Smedile F."/>
            <person name="Lopatina A."/>
            <person name="Denaro R."/>
            <person name="Pieper D.H."/>
            <person name="Golyshin P.N."/>
            <person name="Giuliano L."/>
        </authorList>
    </citation>
    <scope>NUCLEOTIDE SEQUENCE [LARGE SCALE GENOMIC DNA]</scope>
    <source>
        <strain evidence="2">78-ME</strain>
    </source>
</reference>
<reference evidence="1 2" key="1">
    <citation type="submission" date="2013-05" db="EMBL/GenBank/DDBJ databases">
        <title>Between feast and famine: a lifestyle of most important marine PAH-degrading bacterium Cycloclasticus sp. 7ME.</title>
        <authorList>
            <person name="Yakimov M.M."/>
            <person name="Messina E."/>
            <person name="Genovese M."/>
            <person name="Denaro R."/>
            <person name="Crisafi F."/>
            <person name="Russo D."/>
            <person name="Cappello S."/>
            <person name="Santisi S."/>
            <person name="Smedile F."/>
            <person name="Golyshina O.V."/>
            <person name="Tran H."/>
            <person name="Pieper D.H."/>
            <person name="Golyshin P.N."/>
            <person name="Giuliano L."/>
        </authorList>
    </citation>
    <scope>NUCLEOTIDE SEQUENCE [LARGE SCALE GENOMIC DNA]</scope>
    <source>
        <strain evidence="1 2">78-ME</strain>
    </source>
</reference>
<evidence type="ECO:0000313" key="1">
    <source>
        <dbReference type="EMBL" id="AGS38799.1"/>
    </source>
</evidence>
<organism evidence="1 2">
    <name type="scientific">Cycloclasticus zancles 78-ME</name>
    <dbReference type="NCBI Taxonomy" id="1198232"/>
    <lineage>
        <taxon>Bacteria</taxon>
        <taxon>Pseudomonadati</taxon>
        <taxon>Pseudomonadota</taxon>
        <taxon>Gammaproteobacteria</taxon>
        <taxon>Thiotrichales</taxon>
        <taxon>Piscirickettsiaceae</taxon>
        <taxon>Cycloclasticus</taxon>
    </lineage>
</organism>
<evidence type="ECO:0008006" key="3">
    <source>
        <dbReference type="Google" id="ProtNLM"/>
    </source>
</evidence>
<dbReference type="Gene3D" id="3.40.50.2000">
    <property type="entry name" value="Glycogen Phosphorylase B"/>
    <property type="match status" value="1"/>
</dbReference>
<sequence length="485" mass="55164">MAKTLQVRFKGRSSIRSLHETVSVLTNKGDFDQALRLIHDFVERVFTEPLCVSQVFGSKTLDDLCQRIGKANLVSIKEELGCIEPKQADKPIFVYIVTKLQKSGGHTRVIEDFIKARPEGEHVLLSTELAGRSGPSFLTGGLERRASITFKQAPKLSLQKRLGWLQRQLLEINSERVFLFNHHQDCVAVAAIQPEMKLNASFYHHGDHHLSLGVYLSHLEHIDPHPMGFHHCRDALGIENVYMPLMIEDKGKRPSDQPFMANGTLTTCTVGRANKIEIPYFISYLDVVPELLKTTGGRHVHIGTLSPWARYRVWRGMKRLGIAKERFVYISWESNIWGALHKYKIDLYIASFPYGGGLTLVEAMGAGVPVALHEHIFSRVLAGIDLAYPEVFSWRYPEKLLSYCSSLTPEVLMRHSRLARKQYESCHIPKVSWSEEGSKYTPAALSNEYDVLSDERAAWMTQQVSLHGVISRVVYRILRRLRSYL</sequence>
<dbReference type="RefSeq" id="WP_020932016.1">
    <property type="nucleotide sequence ID" value="NC_021917.1"/>
</dbReference>
<dbReference type="AlphaFoldDB" id="S5T5I0"/>
<proteinExistence type="predicted"/>
<dbReference type="PATRIC" id="fig|1198232.3.peg.468"/>
<accession>S5T5I0</accession>
<dbReference type="EMBL" id="CP005996">
    <property type="protein sequence ID" value="AGS38799.1"/>
    <property type="molecule type" value="Genomic_DNA"/>
</dbReference>
<name>S5T5I0_9GAMM</name>
<keyword evidence="2" id="KW-1185">Reference proteome</keyword>
<protein>
    <recommendedName>
        <fullName evidence="3">Glycosyltransferase</fullName>
    </recommendedName>
</protein>